<organism evidence="11 12">
    <name type="scientific">Clytia hemisphaerica</name>
    <dbReference type="NCBI Taxonomy" id="252671"/>
    <lineage>
        <taxon>Eukaryota</taxon>
        <taxon>Metazoa</taxon>
        <taxon>Cnidaria</taxon>
        <taxon>Hydrozoa</taxon>
        <taxon>Hydroidolina</taxon>
        <taxon>Leptothecata</taxon>
        <taxon>Obeliida</taxon>
        <taxon>Clytiidae</taxon>
        <taxon>Clytia</taxon>
    </lineage>
</organism>
<evidence type="ECO:0000256" key="4">
    <source>
        <dbReference type="ARBA" id="ARBA00022448"/>
    </source>
</evidence>
<dbReference type="EnsemblMetazoa" id="CLYHEMT007200.1">
    <property type="protein sequence ID" value="CLYHEMP007200.1"/>
    <property type="gene ID" value="CLYHEMG007200"/>
</dbReference>
<dbReference type="OrthoDB" id="6017729at2759"/>
<name>A0A7M5WKE2_9CNID</name>
<protein>
    <recommendedName>
        <fullName evidence="3">NADH dehydrogenase [ubiquinone] 1 beta subcomplex subunit 10</fullName>
    </recommendedName>
</protein>
<proteinExistence type="inferred from homology"/>
<comment type="subcellular location">
    <subcellularLocation>
        <location evidence="1">Mitochondrion inner membrane</location>
        <topology evidence="1">Peripheral membrane protein</topology>
        <orientation evidence="1">Matrix side</orientation>
    </subcellularLocation>
</comment>
<keyword evidence="4" id="KW-0813">Transport</keyword>
<evidence type="ECO:0000313" key="11">
    <source>
        <dbReference type="EnsemblMetazoa" id="CLYHEMP007200.1"/>
    </source>
</evidence>
<reference evidence="11" key="1">
    <citation type="submission" date="2021-01" db="UniProtKB">
        <authorList>
            <consortium name="EnsemblMetazoa"/>
        </authorList>
    </citation>
    <scope>IDENTIFICATION</scope>
</reference>
<feature type="region of interest" description="Disordered" evidence="10">
    <location>
        <begin position="1"/>
        <end position="21"/>
    </location>
</feature>
<dbReference type="AlphaFoldDB" id="A0A7M5WKE2"/>
<evidence type="ECO:0000256" key="3">
    <source>
        <dbReference type="ARBA" id="ARBA00014109"/>
    </source>
</evidence>
<dbReference type="Proteomes" id="UP000594262">
    <property type="component" value="Unplaced"/>
</dbReference>
<evidence type="ECO:0000256" key="5">
    <source>
        <dbReference type="ARBA" id="ARBA00022660"/>
    </source>
</evidence>
<dbReference type="InterPro" id="IPR039993">
    <property type="entry name" value="NDUFB10"/>
</dbReference>
<dbReference type="RefSeq" id="XP_066914766.1">
    <property type="nucleotide sequence ID" value="XM_067058665.1"/>
</dbReference>
<evidence type="ECO:0000256" key="8">
    <source>
        <dbReference type="ARBA" id="ARBA00023128"/>
    </source>
</evidence>
<evidence type="ECO:0000256" key="7">
    <source>
        <dbReference type="ARBA" id="ARBA00022982"/>
    </source>
</evidence>
<comment type="similarity">
    <text evidence="2">Belongs to the complex I NDUFB10 subunit family.</text>
</comment>
<dbReference type="GeneID" id="136801968"/>
<evidence type="ECO:0000256" key="9">
    <source>
        <dbReference type="ARBA" id="ARBA00023136"/>
    </source>
</evidence>
<evidence type="ECO:0000256" key="1">
    <source>
        <dbReference type="ARBA" id="ARBA00004443"/>
    </source>
</evidence>
<keyword evidence="6" id="KW-0999">Mitochondrion inner membrane</keyword>
<keyword evidence="7" id="KW-0249">Electron transport</keyword>
<evidence type="ECO:0000256" key="2">
    <source>
        <dbReference type="ARBA" id="ARBA00008317"/>
    </source>
</evidence>
<accession>A0A7M5WKE2</accession>
<dbReference type="Pfam" id="PF10249">
    <property type="entry name" value="NDUFB10"/>
    <property type="match status" value="1"/>
</dbReference>
<evidence type="ECO:0000313" key="12">
    <source>
        <dbReference type="Proteomes" id="UP000594262"/>
    </source>
</evidence>
<dbReference type="PANTHER" id="PTHR13094:SF1">
    <property type="entry name" value="NADH DEHYDROGENASE [UBIQUINONE] 1 BETA SUBCOMPLEX SUBUNIT 10"/>
    <property type="match status" value="1"/>
</dbReference>
<keyword evidence="8" id="KW-0496">Mitochondrion</keyword>
<dbReference type="PANTHER" id="PTHR13094">
    <property type="entry name" value="NADH-UBIQUINONE OXIDOREDUCTASE PDSW SUBUNIT"/>
    <property type="match status" value="1"/>
</dbReference>
<evidence type="ECO:0000256" key="6">
    <source>
        <dbReference type="ARBA" id="ARBA00022792"/>
    </source>
</evidence>
<evidence type="ECO:0000256" key="10">
    <source>
        <dbReference type="SAM" id="MobiDB-lite"/>
    </source>
</evidence>
<keyword evidence="9" id="KW-0472">Membrane</keyword>
<keyword evidence="12" id="KW-1185">Reference proteome</keyword>
<dbReference type="GO" id="GO:0005743">
    <property type="term" value="C:mitochondrial inner membrane"/>
    <property type="evidence" value="ECO:0007669"/>
    <property type="project" value="UniProtKB-SubCell"/>
</dbReference>
<sequence>MPKDQEVKPKPAPPTRYGPTFDEIERRDPVQWHAAHLAWTKERVVQQEMVKIYRERMADCYAREKENFPQLCRKQIMDYWKSFNDWKKKEWGTTEEGSVYRFRVPIEEYYREVEQMYEDKASS</sequence>
<dbReference type="GO" id="GO:0045271">
    <property type="term" value="C:respiratory chain complex I"/>
    <property type="evidence" value="ECO:0007669"/>
    <property type="project" value="UniProtKB-ARBA"/>
</dbReference>
<dbReference type="InterPro" id="IPR019377">
    <property type="entry name" value="NADH_UbQ_OxRdtase_su10"/>
</dbReference>
<keyword evidence="5" id="KW-0679">Respiratory chain</keyword>